<dbReference type="AlphaFoldDB" id="A0A7N0TFA4"/>
<dbReference type="FunFam" id="3.20.20.60:FF:000051">
    <property type="entry name" value="Pyruvate kinase family protein"/>
    <property type="match status" value="1"/>
</dbReference>
<dbReference type="EC" id="2.7.1.40" evidence="4"/>
<keyword evidence="10" id="KW-0460">Magnesium</keyword>
<dbReference type="PANTHER" id="PTHR11817">
    <property type="entry name" value="PYRUVATE KINASE"/>
    <property type="match status" value="1"/>
</dbReference>
<evidence type="ECO:0000256" key="3">
    <source>
        <dbReference type="ARBA" id="ARBA00008663"/>
    </source>
</evidence>
<evidence type="ECO:0000256" key="9">
    <source>
        <dbReference type="ARBA" id="ARBA00022840"/>
    </source>
</evidence>
<evidence type="ECO:0000256" key="2">
    <source>
        <dbReference type="ARBA" id="ARBA00004997"/>
    </source>
</evidence>
<dbReference type="EnsemblPlants" id="Kaladp0035s0022.1.v1.1">
    <property type="protein sequence ID" value="Kaladp0035s0022.1.v1.1"/>
    <property type="gene ID" value="Kaladp0035s0022.v1.1"/>
</dbReference>
<keyword evidence="6" id="KW-0479">Metal-binding</keyword>
<evidence type="ECO:0000256" key="11">
    <source>
        <dbReference type="ARBA" id="ARBA00023152"/>
    </source>
</evidence>
<evidence type="ECO:0000256" key="4">
    <source>
        <dbReference type="ARBA" id="ARBA00012142"/>
    </source>
</evidence>
<dbReference type="Proteomes" id="UP000594263">
    <property type="component" value="Unplaced"/>
</dbReference>
<evidence type="ECO:0000313" key="15">
    <source>
        <dbReference type="Proteomes" id="UP000594263"/>
    </source>
</evidence>
<reference evidence="14" key="1">
    <citation type="submission" date="2021-01" db="UniProtKB">
        <authorList>
            <consortium name="EnsemblPlants"/>
        </authorList>
    </citation>
    <scope>IDENTIFICATION</scope>
</reference>
<keyword evidence="12" id="KW-0670">Pyruvate</keyword>
<dbReference type="GO" id="GO:0000287">
    <property type="term" value="F:magnesium ion binding"/>
    <property type="evidence" value="ECO:0007669"/>
    <property type="project" value="InterPro"/>
</dbReference>
<evidence type="ECO:0000259" key="13">
    <source>
        <dbReference type="Pfam" id="PF00224"/>
    </source>
</evidence>
<dbReference type="GO" id="GO:0016301">
    <property type="term" value="F:kinase activity"/>
    <property type="evidence" value="ECO:0007669"/>
    <property type="project" value="UniProtKB-KW"/>
</dbReference>
<feature type="domain" description="Pyruvate kinase barrel" evidence="13">
    <location>
        <begin position="501"/>
        <end position="711"/>
    </location>
</feature>
<keyword evidence="15" id="KW-1185">Reference proteome</keyword>
<dbReference type="SUPFAM" id="SSF50800">
    <property type="entry name" value="PK beta-barrel domain-like"/>
    <property type="match status" value="1"/>
</dbReference>
<keyword evidence="5" id="KW-0808">Transferase</keyword>
<evidence type="ECO:0000256" key="6">
    <source>
        <dbReference type="ARBA" id="ARBA00022723"/>
    </source>
</evidence>
<dbReference type="InterPro" id="IPR015813">
    <property type="entry name" value="Pyrv/PenolPyrv_kinase-like_dom"/>
</dbReference>
<evidence type="ECO:0000256" key="7">
    <source>
        <dbReference type="ARBA" id="ARBA00022741"/>
    </source>
</evidence>
<dbReference type="GO" id="GO:0005524">
    <property type="term" value="F:ATP binding"/>
    <property type="evidence" value="ECO:0007669"/>
    <property type="project" value="UniProtKB-KW"/>
</dbReference>
<evidence type="ECO:0000256" key="1">
    <source>
        <dbReference type="ARBA" id="ARBA00001958"/>
    </source>
</evidence>
<dbReference type="InterPro" id="IPR001697">
    <property type="entry name" value="Pyr_Knase"/>
</dbReference>
<dbReference type="InterPro" id="IPR011037">
    <property type="entry name" value="Pyrv_Knase-like_insert_dom_sf"/>
</dbReference>
<evidence type="ECO:0000256" key="10">
    <source>
        <dbReference type="ARBA" id="ARBA00022842"/>
    </source>
</evidence>
<keyword evidence="9" id="KW-0067">ATP-binding</keyword>
<feature type="domain" description="Pyruvate kinase barrel" evidence="13">
    <location>
        <begin position="262"/>
        <end position="347"/>
    </location>
</feature>
<keyword evidence="7" id="KW-0547">Nucleotide-binding</keyword>
<dbReference type="GO" id="GO:0004743">
    <property type="term" value="F:pyruvate kinase activity"/>
    <property type="evidence" value="ECO:0007669"/>
    <property type="project" value="UniProtKB-EC"/>
</dbReference>
<protein>
    <recommendedName>
        <fullName evidence="4">pyruvate kinase</fullName>
        <ecNumber evidence="4">2.7.1.40</ecNumber>
    </recommendedName>
</protein>
<dbReference type="EnsemblPlants" id="Kaladp0035s0022.2.v1.1">
    <property type="protein sequence ID" value="Kaladp0035s0022.2.v1.1"/>
    <property type="gene ID" value="Kaladp0035s0022.v1.1"/>
</dbReference>
<dbReference type="Gramene" id="Kaladp0035s0022.2.v1.1">
    <property type="protein sequence ID" value="Kaladp0035s0022.2.v1.1"/>
    <property type="gene ID" value="Kaladp0035s0022.v1.1"/>
</dbReference>
<evidence type="ECO:0000256" key="5">
    <source>
        <dbReference type="ARBA" id="ARBA00022679"/>
    </source>
</evidence>
<dbReference type="GO" id="GO:0030955">
    <property type="term" value="F:potassium ion binding"/>
    <property type="evidence" value="ECO:0007669"/>
    <property type="project" value="InterPro"/>
</dbReference>
<keyword evidence="11" id="KW-0324">Glycolysis</keyword>
<dbReference type="SUPFAM" id="SSF51621">
    <property type="entry name" value="Phosphoenolpyruvate/pyruvate domain"/>
    <property type="match status" value="1"/>
</dbReference>
<dbReference type="InterPro" id="IPR015793">
    <property type="entry name" value="Pyrv_Knase_brl"/>
</dbReference>
<keyword evidence="8" id="KW-0418">Kinase</keyword>
<dbReference type="InterPro" id="IPR040442">
    <property type="entry name" value="Pyrv_kinase-like_dom_sf"/>
</dbReference>
<comment type="similarity">
    <text evidence="3">Belongs to the pyruvate kinase family.</text>
</comment>
<dbReference type="OMA" id="NCAHDDE"/>
<evidence type="ECO:0000256" key="12">
    <source>
        <dbReference type="ARBA" id="ARBA00023317"/>
    </source>
</evidence>
<evidence type="ECO:0000313" key="14">
    <source>
        <dbReference type="EnsemblPlants" id="Kaladp0035s0022.2.v1.1"/>
    </source>
</evidence>
<name>A0A7N0TFA4_KALFE</name>
<comment type="pathway">
    <text evidence="2">Carbohydrate degradation; glycolysis; pyruvate from D-glyceraldehyde 3-phosphate: step 5/5.</text>
</comment>
<accession>A0A7N0TFA4</accession>
<dbReference type="Pfam" id="PF00224">
    <property type="entry name" value="PK"/>
    <property type="match status" value="2"/>
</dbReference>
<dbReference type="Gramene" id="Kaladp0035s0022.5.v1.1">
    <property type="protein sequence ID" value="Kaladp0035s0022.5.v1.1"/>
    <property type="gene ID" value="Kaladp0035s0022.v1.1"/>
</dbReference>
<organism evidence="14 15">
    <name type="scientific">Kalanchoe fedtschenkoi</name>
    <name type="common">Lavender scallops</name>
    <name type="synonym">South American air plant</name>
    <dbReference type="NCBI Taxonomy" id="63787"/>
    <lineage>
        <taxon>Eukaryota</taxon>
        <taxon>Viridiplantae</taxon>
        <taxon>Streptophyta</taxon>
        <taxon>Embryophyta</taxon>
        <taxon>Tracheophyta</taxon>
        <taxon>Spermatophyta</taxon>
        <taxon>Magnoliopsida</taxon>
        <taxon>eudicotyledons</taxon>
        <taxon>Gunneridae</taxon>
        <taxon>Pentapetalae</taxon>
        <taxon>Saxifragales</taxon>
        <taxon>Crassulaceae</taxon>
        <taxon>Kalanchoe</taxon>
    </lineage>
</organism>
<dbReference type="Gramene" id="Kaladp0035s0022.1.v1.1">
    <property type="protein sequence ID" value="Kaladp0035s0022.1.v1.1"/>
    <property type="gene ID" value="Kaladp0035s0022.v1.1"/>
</dbReference>
<proteinExistence type="inferred from homology"/>
<evidence type="ECO:0000256" key="8">
    <source>
        <dbReference type="ARBA" id="ARBA00022777"/>
    </source>
</evidence>
<dbReference type="UniPathway" id="UPA00109">
    <property type="reaction ID" value="UER00188"/>
</dbReference>
<sequence length="745" mass="82245">MFTSQQTVRSHVLQPLNLLDCQHYGLSLRKVTLLPCRIFTGKSGYHPLFLAENRSLNSHQIVCGVSKKNDGPESISSRVCADNLQSNHLNNSEKYINDDVEVVASISSSEPEFPQSFERLANQGRLLDKLEAVYLHILAAEQWNAMLLEQCYRQYSASATNLIHYLALKCLDIERLKEDLSASGLDSLEKSHAHVLASLAAVIQMLKQVDSDGMSEKVRTCPGSTTKLFIDKQRMEGLAVSIMKRKASLNHELLLGPSEDGRTHIMVTVGQEAAESEDLISNLLKRGTTIFRINCAHGNHSIWSEIIGRAKRSSQMLEKPCRILMDLAGPKLRTGKLRGGPCVIKVSPKKDAYGSVTYPAQIWLSPKGSGPPPNHLAPDVTLCIEGQEFLTKLRIGDTVKFKDARGKKIVLKISKRLHVFSGTGFIAECSSTAYIQSGTKLHIKNDKNKLSIGQVIAIPPVERFVRLRVGDLLTLYRNSSEEEDEPNSEYNDAHMHRMPCSSGWLFDSVKLGDPIAFDDGKIWGVIKGTSMTEVVVSITHAGQNGTKLGSDKSINIPESDIHFQGLTSKDLMDLDFVAAHADMAGVSFVRDTSDIVVLQQELSKRNYKNLGIVLKIETKSGFEKLPLMLLEAMKSPNPLGVMIARGDLAVECGWERLADMQDEIISICYAAHVPVIWATQVLESLLKSGVPSRAEISDVACARRANCVMLNKGKHVLEGVTTLDTLLQCKLTNPKENFKPIIFPG</sequence>
<dbReference type="EnsemblPlants" id="Kaladp0035s0022.5.v1.1">
    <property type="protein sequence ID" value="Kaladp0035s0022.5.v1.1"/>
    <property type="gene ID" value="Kaladp0035s0022.v1.1"/>
</dbReference>
<dbReference type="Gene3D" id="3.20.20.60">
    <property type="entry name" value="Phosphoenolpyruvate-binding domains"/>
    <property type="match status" value="2"/>
</dbReference>
<comment type="cofactor">
    <cofactor evidence="1">
        <name>K(+)</name>
        <dbReference type="ChEBI" id="CHEBI:29103"/>
    </cofactor>
</comment>